<gene>
    <name evidence="2" type="ORF">ABOD76_18955</name>
</gene>
<dbReference type="Gene3D" id="3.60.15.10">
    <property type="entry name" value="Ribonuclease Z/Hydroxyacylglutathione hydrolase-like"/>
    <property type="match status" value="1"/>
</dbReference>
<dbReference type="InterPro" id="IPR036866">
    <property type="entry name" value="RibonucZ/Hydroxyglut_hydro"/>
</dbReference>
<dbReference type="Pfam" id="PF21221">
    <property type="entry name" value="B_lactamase-like_C"/>
    <property type="match status" value="1"/>
</dbReference>
<dbReference type="InterPro" id="IPR050662">
    <property type="entry name" value="Sec-metab_biosynth-thioest"/>
</dbReference>
<name>A0AAU7UAZ9_9DEIO</name>
<accession>A0AAU7UAZ9</accession>
<dbReference type="AlphaFoldDB" id="A0AAU7UAZ9"/>
<reference evidence="2" key="1">
    <citation type="submission" date="2024-06" db="EMBL/GenBank/DDBJ databases">
        <title>Draft Genome Sequence of Deinococcus sonorensis Type Strain KR-87, a Biofilm Producing Representative of the Genus Deinococcus.</title>
        <authorList>
            <person name="Boren L.S."/>
            <person name="Grosso R.A."/>
            <person name="Hugenberg-Cox A.N."/>
            <person name="Hill J.T.E."/>
            <person name="Albert C.M."/>
            <person name="Tuohy J.M."/>
        </authorList>
    </citation>
    <scope>NUCLEOTIDE SEQUENCE</scope>
    <source>
        <strain evidence="2">KR-87</strain>
    </source>
</reference>
<dbReference type="SMART" id="SM00849">
    <property type="entry name" value="Lactamase_B"/>
    <property type="match status" value="1"/>
</dbReference>
<dbReference type="EMBL" id="CP158299">
    <property type="protein sequence ID" value="XBV85488.1"/>
    <property type="molecule type" value="Genomic_DNA"/>
</dbReference>
<dbReference type="RefSeq" id="WP_350243525.1">
    <property type="nucleotide sequence ID" value="NZ_CP158299.1"/>
</dbReference>
<dbReference type="Gene3D" id="1.10.10.10">
    <property type="entry name" value="Winged helix-like DNA-binding domain superfamily/Winged helix DNA-binding domain"/>
    <property type="match status" value="1"/>
</dbReference>
<protein>
    <submittedName>
        <fullName evidence="2">MBL fold metallo-hydrolase</fullName>
    </submittedName>
</protein>
<dbReference type="PANTHER" id="PTHR23131">
    <property type="entry name" value="ENDORIBONUCLEASE LACTB2"/>
    <property type="match status" value="1"/>
</dbReference>
<evidence type="ECO:0000259" key="1">
    <source>
        <dbReference type="SMART" id="SM00849"/>
    </source>
</evidence>
<evidence type="ECO:0000313" key="2">
    <source>
        <dbReference type="EMBL" id="XBV85488.1"/>
    </source>
</evidence>
<dbReference type="KEGG" id="dsc:ABOD76_18955"/>
<sequence>MCAAPLHHLTGSLYTVQVPIPYPMRTVTVLIDAASPVTLVDTSLNTPEAIATLEDALAQLGLHWESIERVVLTHQHPDHAGLSGLIEERSGASVHLLDENLQGGGLPWQHFEAWQGQERQHLLAHGLPPALLEGVEAEARRTRDRVTLATRLTPLTAGDQLTLGGHRWTVLWLPGHADGHLGLWQPQLDLLIAGDAILPRISPNVGLGAQGRSDPLGDYLQTLERLRQLNPATAVVGHYGPTMSGVAERAAELSAHHHERLALVEETLRVTPMHAHQLSAVMFPRELDARVRRFALTEALAHAEHLRLKGLLDRRWTGDTWLYFGE</sequence>
<dbReference type="InterPro" id="IPR001279">
    <property type="entry name" value="Metallo-B-lactamas"/>
</dbReference>
<dbReference type="Pfam" id="PF00753">
    <property type="entry name" value="Lactamase_B"/>
    <property type="match status" value="1"/>
</dbReference>
<dbReference type="PANTHER" id="PTHR23131:SF4">
    <property type="entry name" value="METALLO-BETA-LACTAMASE SUPERFAMILY POTEIN"/>
    <property type="match status" value="1"/>
</dbReference>
<dbReference type="CDD" id="cd07725">
    <property type="entry name" value="TTHA1429-like_MBL-fold"/>
    <property type="match status" value="1"/>
</dbReference>
<dbReference type="SUPFAM" id="SSF56281">
    <property type="entry name" value="Metallo-hydrolase/oxidoreductase"/>
    <property type="match status" value="1"/>
</dbReference>
<organism evidence="2">
    <name type="scientific">Deinococcus sonorensis KR-87</name>
    <dbReference type="NCBI Taxonomy" id="694439"/>
    <lineage>
        <taxon>Bacteria</taxon>
        <taxon>Thermotogati</taxon>
        <taxon>Deinococcota</taxon>
        <taxon>Deinococci</taxon>
        <taxon>Deinococcales</taxon>
        <taxon>Deinococcaceae</taxon>
        <taxon>Deinococcus</taxon>
    </lineage>
</organism>
<proteinExistence type="predicted"/>
<feature type="domain" description="Metallo-beta-lactamase" evidence="1">
    <location>
        <begin position="25"/>
        <end position="238"/>
    </location>
</feature>
<dbReference type="InterPro" id="IPR048933">
    <property type="entry name" value="B_lactamase-like_C"/>
</dbReference>
<dbReference type="InterPro" id="IPR036388">
    <property type="entry name" value="WH-like_DNA-bd_sf"/>
</dbReference>